<feature type="transmembrane region" description="Helical" evidence="9">
    <location>
        <begin position="308"/>
        <end position="330"/>
    </location>
</feature>
<evidence type="ECO:0000256" key="5">
    <source>
        <dbReference type="ARBA" id="ARBA00022989"/>
    </source>
</evidence>
<comment type="subcellular location">
    <subcellularLocation>
        <location evidence="1">Cell membrane</location>
        <topology evidence="1">Multi-pass membrane protein</topology>
    </subcellularLocation>
</comment>
<dbReference type="Pfam" id="PF07690">
    <property type="entry name" value="MFS_1"/>
    <property type="match status" value="1"/>
</dbReference>
<feature type="transmembrane region" description="Helical" evidence="9">
    <location>
        <begin position="170"/>
        <end position="189"/>
    </location>
</feature>
<feature type="transmembrane region" description="Helical" evidence="9">
    <location>
        <begin position="219"/>
        <end position="244"/>
    </location>
</feature>
<comment type="similarity">
    <text evidence="7">Belongs to the major facilitator superfamily. Drug:H(+) antiporter-3 (DHA3) (TC 2.A.1.21) family.</text>
</comment>
<evidence type="ECO:0000256" key="8">
    <source>
        <dbReference type="ARBA" id="ARBA00040914"/>
    </source>
</evidence>
<feature type="transmembrane region" description="Helical" evidence="9">
    <location>
        <begin position="368"/>
        <end position="389"/>
    </location>
</feature>
<dbReference type="InterPro" id="IPR011701">
    <property type="entry name" value="MFS"/>
</dbReference>
<feature type="transmembrane region" description="Helical" evidence="9">
    <location>
        <begin position="107"/>
        <end position="133"/>
    </location>
</feature>
<feature type="transmembrane region" description="Helical" evidence="9">
    <location>
        <begin position="12"/>
        <end position="36"/>
    </location>
</feature>
<feature type="transmembrane region" description="Helical" evidence="9">
    <location>
        <begin position="145"/>
        <end position="164"/>
    </location>
</feature>
<dbReference type="EMBL" id="FNOJ01000002">
    <property type="protein sequence ID" value="SDW12305.1"/>
    <property type="molecule type" value="Genomic_DNA"/>
</dbReference>
<dbReference type="GO" id="GO:0022857">
    <property type="term" value="F:transmembrane transporter activity"/>
    <property type="evidence" value="ECO:0007669"/>
    <property type="project" value="InterPro"/>
</dbReference>
<evidence type="ECO:0000256" key="6">
    <source>
        <dbReference type="ARBA" id="ARBA00023136"/>
    </source>
</evidence>
<dbReference type="RefSeq" id="WP_218129477.1">
    <property type="nucleotide sequence ID" value="NZ_FNOJ01000002.1"/>
</dbReference>
<evidence type="ECO:0000256" key="7">
    <source>
        <dbReference type="ARBA" id="ARBA00038075"/>
    </source>
</evidence>
<gene>
    <name evidence="11" type="ORF">SAMN04489725_10299</name>
</gene>
<organism evidence="11 12">
    <name type="scientific">Alicyclobacillus hesperidum</name>
    <dbReference type="NCBI Taxonomy" id="89784"/>
    <lineage>
        <taxon>Bacteria</taxon>
        <taxon>Bacillati</taxon>
        <taxon>Bacillota</taxon>
        <taxon>Bacilli</taxon>
        <taxon>Bacillales</taxon>
        <taxon>Alicyclobacillaceae</taxon>
        <taxon>Alicyclobacillus</taxon>
    </lineage>
</organism>
<dbReference type="Gene3D" id="1.20.1250.20">
    <property type="entry name" value="MFS general substrate transporter like domains"/>
    <property type="match status" value="1"/>
</dbReference>
<dbReference type="STRING" id="89784.SAMN04489725_10299"/>
<sequence>MFLPHRQGASLAFRLYMLVVVVLDFTTQMAAVAVSWQMYRLTGSAFDLGLIGLIQFAPVLLLTFIVGYAADRWNRKGIVGWALAVQAVLFAWLATASGLGWVTQMTLFGAVVVLGVSGAFLDAAMPALLSNLVAPEQLSQQMAKVTSISQMAVMVGPAVGGVLYALGAKVVYGTAAVGCCAAALLMLAIGAHKQQPTDDEPISLRSVLAGLTFIRSRPVVLGAISLDLFAVLFGGVTALLPIYANAILHIGATGLGVLRAAPAIGATLMSIALTWRPIRQRVGPMLFFSVLIFGCATIVFAASKSLALSIAALIILGASDVISMVIRSTLVMTQTPDSMRGRVNAVNQVFIGTSNQIGAFESGLTASWFGAIPAAVIGGLATIAVVLLWSRLFPTLFRADEFSEEGLAG</sequence>
<dbReference type="PROSITE" id="PS50850">
    <property type="entry name" value="MFS"/>
    <property type="match status" value="1"/>
</dbReference>
<evidence type="ECO:0000256" key="1">
    <source>
        <dbReference type="ARBA" id="ARBA00004651"/>
    </source>
</evidence>
<evidence type="ECO:0000256" key="3">
    <source>
        <dbReference type="ARBA" id="ARBA00022475"/>
    </source>
</evidence>
<feature type="domain" description="Major facilitator superfamily (MFS) profile" evidence="10">
    <location>
        <begin position="10"/>
        <end position="396"/>
    </location>
</feature>
<keyword evidence="4 9" id="KW-0812">Transmembrane</keyword>
<reference evidence="12" key="1">
    <citation type="submission" date="2016-10" db="EMBL/GenBank/DDBJ databases">
        <authorList>
            <person name="Varghese N."/>
        </authorList>
    </citation>
    <scope>NUCLEOTIDE SEQUENCE [LARGE SCALE GENOMIC DNA]</scope>
    <source>
        <strain evidence="12">DSM 12489</strain>
    </source>
</reference>
<evidence type="ECO:0000313" key="12">
    <source>
        <dbReference type="Proteomes" id="UP000182589"/>
    </source>
</evidence>
<dbReference type="InterPro" id="IPR020846">
    <property type="entry name" value="MFS_dom"/>
</dbReference>
<feature type="transmembrane region" description="Helical" evidence="9">
    <location>
        <begin position="285"/>
        <end position="302"/>
    </location>
</feature>
<dbReference type="SUPFAM" id="SSF103473">
    <property type="entry name" value="MFS general substrate transporter"/>
    <property type="match status" value="1"/>
</dbReference>
<evidence type="ECO:0000256" key="4">
    <source>
        <dbReference type="ARBA" id="ARBA00022692"/>
    </source>
</evidence>
<evidence type="ECO:0000256" key="2">
    <source>
        <dbReference type="ARBA" id="ARBA00022448"/>
    </source>
</evidence>
<dbReference type="GO" id="GO:0005886">
    <property type="term" value="C:plasma membrane"/>
    <property type="evidence" value="ECO:0007669"/>
    <property type="project" value="UniProtKB-SubCell"/>
</dbReference>
<feature type="transmembrane region" description="Helical" evidence="9">
    <location>
        <begin position="81"/>
        <end position="101"/>
    </location>
</feature>
<feature type="transmembrane region" description="Helical" evidence="9">
    <location>
        <begin position="48"/>
        <end position="69"/>
    </location>
</feature>
<evidence type="ECO:0000256" key="9">
    <source>
        <dbReference type="SAM" id="Phobius"/>
    </source>
</evidence>
<dbReference type="InterPro" id="IPR036259">
    <property type="entry name" value="MFS_trans_sf"/>
</dbReference>
<proteinExistence type="inferred from homology"/>
<keyword evidence="2" id="KW-0813">Transport</keyword>
<name>A0A1H2QYY1_9BACL</name>
<dbReference type="PANTHER" id="PTHR23513">
    <property type="entry name" value="INTEGRAL MEMBRANE EFFLUX PROTEIN-RELATED"/>
    <property type="match status" value="1"/>
</dbReference>
<dbReference type="Proteomes" id="UP000182589">
    <property type="component" value="Unassembled WGS sequence"/>
</dbReference>
<keyword evidence="12" id="KW-1185">Reference proteome</keyword>
<evidence type="ECO:0000313" key="11">
    <source>
        <dbReference type="EMBL" id="SDW12305.1"/>
    </source>
</evidence>
<keyword evidence="5 9" id="KW-1133">Transmembrane helix</keyword>
<dbReference type="CDD" id="cd06173">
    <property type="entry name" value="MFS_MefA_like"/>
    <property type="match status" value="1"/>
</dbReference>
<dbReference type="PANTHER" id="PTHR23513:SF9">
    <property type="entry name" value="ENTEROBACTIN EXPORTER ENTS"/>
    <property type="match status" value="1"/>
</dbReference>
<keyword evidence="6 9" id="KW-0472">Membrane</keyword>
<feature type="transmembrane region" description="Helical" evidence="9">
    <location>
        <begin position="250"/>
        <end position="273"/>
    </location>
</feature>
<evidence type="ECO:0000259" key="10">
    <source>
        <dbReference type="PROSITE" id="PS50850"/>
    </source>
</evidence>
<accession>A0A1H2QYY1</accession>
<protein>
    <recommendedName>
        <fullName evidence="8">Multidrug efflux pump Tap</fullName>
    </recommendedName>
</protein>
<dbReference type="AlphaFoldDB" id="A0A1H2QYY1"/>
<keyword evidence="3" id="KW-1003">Cell membrane</keyword>